<evidence type="ECO:0000256" key="1">
    <source>
        <dbReference type="SAM" id="MobiDB-lite"/>
    </source>
</evidence>
<keyword evidence="2" id="KW-0732">Signal</keyword>
<feature type="region of interest" description="Disordered" evidence="1">
    <location>
        <begin position="24"/>
        <end position="70"/>
    </location>
</feature>
<reference evidence="3" key="2">
    <citation type="submission" date="2020-07" db="EMBL/GenBank/DDBJ databases">
        <title>Acinetobacter junii strain YR7 chromosome and plasmid pNDM-YR7.</title>
        <authorList>
            <person name="Tang B."/>
        </authorList>
    </citation>
    <scope>NUCLEOTIDE SEQUENCE</scope>
    <source>
        <strain evidence="3">YR7</strain>
    </source>
</reference>
<feature type="compositionally biased region" description="Polar residues" evidence="1">
    <location>
        <begin position="40"/>
        <end position="51"/>
    </location>
</feature>
<dbReference type="AlphaFoldDB" id="A0A2R4UMU7"/>
<sequence>MKLVKTLLATTLTLAAATTFAATAHDQSHAAHETEEKVVVSTQEQPETQGQATTDATASETPASAPAATN</sequence>
<accession>A0A2R4UMU7</accession>
<feature type="chain" id="PRO_5042698582" evidence="2">
    <location>
        <begin position="22"/>
        <end position="70"/>
    </location>
</feature>
<feature type="signal peptide" evidence="2">
    <location>
        <begin position="1"/>
        <end position="21"/>
    </location>
</feature>
<gene>
    <name evidence="4" type="ORF">DC346_09440</name>
    <name evidence="3" type="ORF">H2677_11295</name>
</gene>
<organism evidence="4 5">
    <name type="scientific">Acinetobacter junii</name>
    <dbReference type="NCBI Taxonomy" id="40215"/>
    <lineage>
        <taxon>Bacteria</taxon>
        <taxon>Pseudomonadati</taxon>
        <taxon>Pseudomonadota</taxon>
        <taxon>Gammaproteobacteria</taxon>
        <taxon>Moraxellales</taxon>
        <taxon>Moraxellaceae</taxon>
        <taxon>Acinetobacter</taxon>
    </lineage>
</organism>
<dbReference type="EMBL" id="QEWH01000050">
    <property type="protein sequence ID" value="RBA47053.1"/>
    <property type="molecule type" value="Genomic_DNA"/>
</dbReference>
<evidence type="ECO:0000313" key="3">
    <source>
        <dbReference type="EMBL" id="QUY35844.1"/>
    </source>
</evidence>
<evidence type="ECO:0000313" key="4">
    <source>
        <dbReference type="EMBL" id="RBA47053.1"/>
    </source>
</evidence>
<dbReference type="EMBL" id="CP059558">
    <property type="protein sequence ID" value="QUY35844.1"/>
    <property type="molecule type" value="Genomic_DNA"/>
</dbReference>
<dbReference type="GeneID" id="70093106"/>
<evidence type="ECO:0000313" key="5">
    <source>
        <dbReference type="Proteomes" id="UP000253688"/>
    </source>
</evidence>
<dbReference type="Proteomes" id="UP000679388">
    <property type="component" value="Chromosome"/>
</dbReference>
<dbReference type="Proteomes" id="UP000253688">
    <property type="component" value="Unassembled WGS sequence"/>
</dbReference>
<name>A0A2R4UMU7_ACIJU</name>
<reference evidence="4 5" key="1">
    <citation type="submission" date="2018-04" db="EMBL/GenBank/DDBJ databases">
        <title>Acinetobacter junii Genome sequencing and assembly.</title>
        <authorList>
            <person name="Su J."/>
            <person name="Rensing C."/>
            <person name="Mazhar H.S."/>
        </authorList>
    </citation>
    <scope>NUCLEOTIDE SEQUENCE [LARGE SCALE GENOMIC DNA]</scope>
    <source>
        <strain evidence="4 5">SC22</strain>
    </source>
</reference>
<feature type="compositionally biased region" description="Low complexity" evidence="1">
    <location>
        <begin position="52"/>
        <end position="70"/>
    </location>
</feature>
<dbReference type="RefSeq" id="WP_004912781.1">
    <property type="nucleotide sequence ID" value="NZ_BBSD01000063.1"/>
</dbReference>
<feature type="compositionally biased region" description="Basic and acidic residues" evidence="1">
    <location>
        <begin position="26"/>
        <end position="38"/>
    </location>
</feature>
<evidence type="ECO:0000256" key="2">
    <source>
        <dbReference type="SAM" id="SignalP"/>
    </source>
</evidence>
<proteinExistence type="predicted"/>
<protein>
    <submittedName>
        <fullName evidence="4">Uncharacterized protein</fullName>
    </submittedName>
</protein>